<dbReference type="GO" id="GO:0004803">
    <property type="term" value="F:transposase activity"/>
    <property type="evidence" value="ECO:0007669"/>
    <property type="project" value="InterPro"/>
</dbReference>
<keyword evidence="3" id="KW-1185">Reference proteome</keyword>
<protein>
    <submittedName>
        <fullName evidence="2">Transposase</fullName>
    </submittedName>
</protein>
<dbReference type="InterPro" id="IPR002514">
    <property type="entry name" value="Transposase_8"/>
</dbReference>
<dbReference type="RefSeq" id="WP_112223190.1">
    <property type="nucleotide sequence ID" value="NZ_CP047673.1"/>
</dbReference>
<accession>A0A365L2L3</accession>
<name>A0A365L2L3_9BACL</name>
<dbReference type="GO" id="GO:0003677">
    <property type="term" value="F:DNA binding"/>
    <property type="evidence" value="ECO:0007669"/>
    <property type="project" value="InterPro"/>
</dbReference>
<dbReference type="Pfam" id="PF01527">
    <property type="entry name" value="HTH_Tnp_1"/>
    <property type="match status" value="1"/>
</dbReference>
<dbReference type="SUPFAM" id="SSF46689">
    <property type="entry name" value="Homeodomain-like"/>
    <property type="match status" value="1"/>
</dbReference>
<dbReference type="InterPro" id="IPR009057">
    <property type="entry name" value="Homeodomain-like_sf"/>
</dbReference>
<sequence length="99" mass="11930">MEKHKTPEFREYVAKLIVDDGRKATQLAYEMELNEKSIRRWAADYRKKKERLANPDSERLMSNSDLQKQLADTERRLKERDEEVEILKKAMRVFNKDQT</sequence>
<feature type="coiled-coil region" evidence="1">
    <location>
        <begin position="63"/>
        <end position="90"/>
    </location>
</feature>
<dbReference type="Proteomes" id="UP000251002">
    <property type="component" value="Unassembled WGS sequence"/>
</dbReference>
<organism evidence="2 3">
    <name type="scientific">Planococcus halotolerans</name>
    <dbReference type="NCBI Taxonomy" id="2233542"/>
    <lineage>
        <taxon>Bacteria</taxon>
        <taxon>Bacillati</taxon>
        <taxon>Bacillota</taxon>
        <taxon>Bacilli</taxon>
        <taxon>Bacillales</taxon>
        <taxon>Caryophanaceae</taxon>
        <taxon>Planococcus</taxon>
    </lineage>
</organism>
<dbReference type="EMBL" id="QLZR01000002">
    <property type="protein sequence ID" value="RAZ79622.1"/>
    <property type="molecule type" value="Genomic_DNA"/>
</dbReference>
<evidence type="ECO:0000256" key="1">
    <source>
        <dbReference type="SAM" id="Coils"/>
    </source>
</evidence>
<dbReference type="GO" id="GO:0006313">
    <property type="term" value="P:DNA transposition"/>
    <property type="evidence" value="ECO:0007669"/>
    <property type="project" value="InterPro"/>
</dbReference>
<proteinExistence type="predicted"/>
<keyword evidence="1" id="KW-0175">Coiled coil</keyword>
<comment type="caution">
    <text evidence="2">The sequence shown here is derived from an EMBL/GenBank/DDBJ whole genome shotgun (WGS) entry which is preliminary data.</text>
</comment>
<reference evidence="2 3" key="1">
    <citation type="submission" date="2018-06" db="EMBL/GenBank/DDBJ databases">
        <title>The draft genome sequences of strains SCU63 and S1.</title>
        <authorList>
            <person name="Gan L."/>
        </authorList>
    </citation>
    <scope>NUCLEOTIDE SEQUENCE [LARGE SCALE GENOMIC DNA]</scope>
    <source>
        <strain evidence="2 3">SCU63</strain>
    </source>
</reference>
<evidence type="ECO:0000313" key="2">
    <source>
        <dbReference type="EMBL" id="RAZ79622.1"/>
    </source>
</evidence>
<dbReference type="AlphaFoldDB" id="A0A365L2L3"/>
<evidence type="ECO:0000313" key="3">
    <source>
        <dbReference type="Proteomes" id="UP000251002"/>
    </source>
</evidence>
<gene>
    <name evidence="2" type="ORF">DP120_08445</name>
</gene>